<dbReference type="Pfam" id="PF08002">
    <property type="entry name" value="DUF1697"/>
    <property type="match status" value="1"/>
</dbReference>
<dbReference type="OrthoDB" id="9806494at2"/>
<dbReference type="PANTHER" id="PTHR36439:SF1">
    <property type="entry name" value="DUF1697 DOMAIN-CONTAINING PROTEIN"/>
    <property type="match status" value="1"/>
</dbReference>
<dbReference type="PIRSF" id="PIRSF008502">
    <property type="entry name" value="UCP008502"/>
    <property type="match status" value="1"/>
</dbReference>
<dbReference type="SUPFAM" id="SSF160379">
    <property type="entry name" value="SP0830-like"/>
    <property type="match status" value="1"/>
</dbReference>
<evidence type="ECO:0000313" key="1">
    <source>
        <dbReference type="EMBL" id="QBI19969.1"/>
    </source>
</evidence>
<evidence type="ECO:0000313" key="2">
    <source>
        <dbReference type="Proteomes" id="UP000291469"/>
    </source>
</evidence>
<reference evidence="1 2" key="1">
    <citation type="submission" date="2019-01" db="EMBL/GenBank/DDBJ databases">
        <title>Egibacter rhizosphaerae EGI 80759T.</title>
        <authorList>
            <person name="Chen D.-D."/>
            <person name="Tian Y."/>
            <person name="Jiao J.-Y."/>
            <person name="Zhang X.-T."/>
            <person name="Zhang Y.-G."/>
            <person name="Zhang Y."/>
            <person name="Xiao M."/>
            <person name="Shu W.-S."/>
            <person name="Li W.-J."/>
        </authorList>
    </citation>
    <scope>NUCLEOTIDE SEQUENCE [LARGE SCALE GENOMIC DNA]</scope>
    <source>
        <strain evidence="1 2">EGI 80759</strain>
    </source>
</reference>
<sequence length="178" mass="19485">MTRHVALLRGIGPSDPNMRNDRLRAVCEDLGLDNVVTVQSSGNIVFDVGDSERADLEGQLEAAWRESLGFESTTIVRTCDELAALTDLAPFGDRQHGRESYLLVTFVKNHIEPTFSMPHTPAGTACTMLGGTGRELFTVTDATKAGSPNTMSWLEGEFGKAITSRTWLTVQRILGRCR</sequence>
<dbReference type="EMBL" id="CP036402">
    <property type="protein sequence ID" value="QBI19969.1"/>
    <property type="molecule type" value="Genomic_DNA"/>
</dbReference>
<dbReference type="KEGG" id="erz:ER308_10625"/>
<dbReference type="AlphaFoldDB" id="A0A411YFL6"/>
<dbReference type="Proteomes" id="UP000291469">
    <property type="component" value="Chromosome"/>
</dbReference>
<name>A0A411YFL6_9ACTN</name>
<gene>
    <name evidence="1" type="ORF">ER308_10625</name>
</gene>
<proteinExistence type="predicted"/>
<dbReference type="InterPro" id="IPR012545">
    <property type="entry name" value="DUF1697"/>
</dbReference>
<dbReference type="PANTHER" id="PTHR36439">
    <property type="entry name" value="BLL4334 PROTEIN"/>
    <property type="match status" value="1"/>
</dbReference>
<protein>
    <submittedName>
        <fullName evidence="1">DUF1697 domain-containing protein</fullName>
    </submittedName>
</protein>
<dbReference type="RefSeq" id="WP_131154966.1">
    <property type="nucleotide sequence ID" value="NZ_CP036402.1"/>
</dbReference>
<organism evidence="1 2">
    <name type="scientific">Egibacter rhizosphaerae</name>
    <dbReference type="NCBI Taxonomy" id="1670831"/>
    <lineage>
        <taxon>Bacteria</taxon>
        <taxon>Bacillati</taxon>
        <taxon>Actinomycetota</taxon>
        <taxon>Nitriliruptoria</taxon>
        <taxon>Egibacterales</taxon>
        <taxon>Egibacteraceae</taxon>
        <taxon>Egibacter</taxon>
    </lineage>
</organism>
<keyword evidence="2" id="KW-1185">Reference proteome</keyword>
<accession>A0A411YFL6</accession>
<dbReference type="Gene3D" id="3.30.70.1280">
    <property type="entry name" value="SP0830-like domains"/>
    <property type="match status" value="1"/>
</dbReference>